<dbReference type="Pfam" id="PF00355">
    <property type="entry name" value="Rieske"/>
    <property type="match status" value="1"/>
</dbReference>
<dbReference type="GO" id="GO:0051537">
    <property type="term" value="F:2 iron, 2 sulfur cluster binding"/>
    <property type="evidence" value="ECO:0007669"/>
    <property type="project" value="UniProtKB-KW"/>
</dbReference>
<proteinExistence type="predicted"/>
<dbReference type="Proteomes" id="UP000094067">
    <property type="component" value="Unassembled WGS sequence"/>
</dbReference>
<keyword evidence="1" id="KW-0001">2Fe-2S</keyword>
<dbReference type="PRINTS" id="PR00162">
    <property type="entry name" value="RIESKE"/>
</dbReference>
<dbReference type="InterPro" id="IPR005805">
    <property type="entry name" value="Rieske_Fe-S_prot_C"/>
</dbReference>
<evidence type="ECO:0000256" key="4">
    <source>
        <dbReference type="ARBA" id="ARBA00023014"/>
    </source>
</evidence>
<keyword evidence="5" id="KW-1015">Disulfide bond</keyword>
<protein>
    <submittedName>
        <fullName evidence="7">Cytochrome b6-f complex iron-sulfur subunit</fullName>
        <ecNumber evidence="7">1.10.9.1</ecNumber>
    </submittedName>
</protein>
<name>A0A1E3AC62_9FIRM</name>
<keyword evidence="7" id="KW-0560">Oxidoreductase</keyword>
<keyword evidence="4" id="KW-0411">Iron-sulfur</keyword>
<evidence type="ECO:0000259" key="6">
    <source>
        <dbReference type="PROSITE" id="PS51296"/>
    </source>
</evidence>
<dbReference type="InterPro" id="IPR006076">
    <property type="entry name" value="FAD-dep_OxRdtase"/>
</dbReference>
<accession>A0A1E3AC62</accession>
<evidence type="ECO:0000256" key="3">
    <source>
        <dbReference type="ARBA" id="ARBA00023004"/>
    </source>
</evidence>
<dbReference type="PATRIC" id="fig|1432052.4.peg.2516"/>
<dbReference type="AlphaFoldDB" id="A0A1E3AC62"/>
<dbReference type="EMBL" id="MCGH01000002">
    <property type="protein sequence ID" value="ODM06360.1"/>
    <property type="molecule type" value="Genomic_DNA"/>
</dbReference>
<keyword evidence="2" id="KW-0479">Metal-binding</keyword>
<dbReference type="EC" id="1.10.9.1" evidence="7"/>
<dbReference type="Gene3D" id="3.50.50.60">
    <property type="entry name" value="FAD/NAD(P)-binding domain"/>
    <property type="match status" value="1"/>
</dbReference>
<evidence type="ECO:0000256" key="2">
    <source>
        <dbReference type="ARBA" id="ARBA00022723"/>
    </source>
</evidence>
<organism evidence="7 8">
    <name type="scientific">Eisenbergiella tayi</name>
    <dbReference type="NCBI Taxonomy" id="1432052"/>
    <lineage>
        <taxon>Bacteria</taxon>
        <taxon>Bacillati</taxon>
        <taxon>Bacillota</taxon>
        <taxon>Clostridia</taxon>
        <taxon>Lachnospirales</taxon>
        <taxon>Lachnospiraceae</taxon>
        <taxon>Eisenbergiella</taxon>
    </lineage>
</organism>
<comment type="caution">
    <text evidence="7">The sequence shown here is derived from an EMBL/GenBank/DDBJ whole genome shotgun (WGS) entry which is preliminary data.</text>
</comment>
<dbReference type="Gene3D" id="2.102.10.10">
    <property type="entry name" value="Rieske [2Fe-2S] iron-sulphur domain"/>
    <property type="match status" value="1"/>
</dbReference>
<dbReference type="GO" id="GO:0016705">
    <property type="term" value="F:oxidoreductase activity, acting on paired donors, with incorporation or reduction of molecular oxygen"/>
    <property type="evidence" value="ECO:0007669"/>
    <property type="project" value="UniProtKB-ARBA"/>
</dbReference>
<dbReference type="SUPFAM" id="SSF51905">
    <property type="entry name" value="FAD/NAD(P)-binding domain"/>
    <property type="match status" value="1"/>
</dbReference>
<dbReference type="GO" id="GO:0004497">
    <property type="term" value="F:monooxygenase activity"/>
    <property type="evidence" value="ECO:0007669"/>
    <property type="project" value="UniProtKB-ARBA"/>
</dbReference>
<gene>
    <name evidence="7" type="primary">petC</name>
    <name evidence="7" type="ORF">BEI61_02250</name>
</gene>
<feature type="domain" description="Rieske" evidence="6">
    <location>
        <begin position="398"/>
        <end position="478"/>
    </location>
</feature>
<dbReference type="GO" id="GO:0016020">
    <property type="term" value="C:membrane"/>
    <property type="evidence" value="ECO:0007669"/>
    <property type="project" value="InterPro"/>
</dbReference>
<keyword evidence="3" id="KW-0408">Iron</keyword>
<dbReference type="Gene3D" id="3.30.9.10">
    <property type="entry name" value="D-Amino Acid Oxidase, subunit A, domain 2"/>
    <property type="match status" value="1"/>
</dbReference>
<dbReference type="PROSITE" id="PS51296">
    <property type="entry name" value="RIESKE"/>
    <property type="match status" value="1"/>
</dbReference>
<dbReference type="InterPro" id="IPR036922">
    <property type="entry name" value="Rieske_2Fe-2S_sf"/>
</dbReference>
<dbReference type="GO" id="GO:0046872">
    <property type="term" value="F:metal ion binding"/>
    <property type="evidence" value="ECO:0007669"/>
    <property type="project" value="UniProtKB-KW"/>
</dbReference>
<evidence type="ECO:0000256" key="1">
    <source>
        <dbReference type="ARBA" id="ARBA00022714"/>
    </source>
</evidence>
<evidence type="ECO:0000313" key="7">
    <source>
        <dbReference type="EMBL" id="ODM06360.1"/>
    </source>
</evidence>
<dbReference type="RefSeq" id="WP_069152332.1">
    <property type="nucleotide sequence ID" value="NZ_MCGH01000002.1"/>
</dbReference>
<reference evidence="7 8" key="1">
    <citation type="submission" date="2016-07" db="EMBL/GenBank/DDBJ databases">
        <title>Characterization of isolates of Eisenbergiella tayi derived from blood cultures, using whole genome sequencing.</title>
        <authorList>
            <person name="Burdz T."/>
            <person name="Wiebe D."/>
            <person name="Huynh C."/>
            <person name="Bernard K."/>
        </authorList>
    </citation>
    <scope>NUCLEOTIDE SEQUENCE [LARGE SCALE GENOMIC DNA]</scope>
    <source>
        <strain evidence="7 8">NML 110608</strain>
    </source>
</reference>
<dbReference type="GO" id="GO:0005737">
    <property type="term" value="C:cytoplasm"/>
    <property type="evidence" value="ECO:0007669"/>
    <property type="project" value="TreeGrafter"/>
</dbReference>
<dbReference type="SUPFAM" id="SSF50022">
    <property type="entry name" value="ISP domain"/>
    <property type="match status" value="1"/>
</dbReference>
<dbReference type="PANTHER" id="PTHR13847:SF274">
    <property type="entry name" value="RIESKE 2FE-2S IRON-SULFUR PROTEIN YHFW-RELATED"/>
    <property type="match status" value="1"/>
</dbReference>
<dbReference type="PANTHER" id="PTHR13847">
    <property type="entry name" value="SARCOSINE DEHYDROGENASE-RELATED"/>
    <property type="match status" value="1"/>
</dbReference>
<sequence>MDSIWRKMNHNPEKLAFSGHIQTEVAVIGGGMAGILTAFFLQEAGIKTILLEAGHIGEGQTGNTTAKITAQHGLIFDGLITSLGMERAELYAKANQTAIEEYRQLVERLGISCDWQDTFSCVYSTRDREVLEKEAQAAVKLGLPVEFVTETELPFPVEGGVRVNGCACFSPLDFLYKIAENLTIYENSEVKKVEEKVITTAGGEVTAEHIIFAGHFPFLNKPGYYFARMHQERSYCLALSGAGSMKGMYYGVEEEGCSFRGLSHKGQELVLLGGCNHRTGGNDGGRYDRLREDARRFWPECREEAAWSAQDCMTLDGIPYIGRFSSQTPEWYVATGFGKWGMSHSMVSARLLTDLIAGKKNPYENLFTPSRLGWNGAVNLAKQAGCSLKGYVGRKKVTAGEYLEDLEPGEGHLVEYGKGKIGAYRDEEGALHLVTARCPHLGCELTWNPDEKSWDCPCHGSRFDYEGRVLDGPAQEGIGLVWES</sequence>
<evidence type="ECO:0000313" key="8">
    <source>
        <dbReference type="Proteomes" id="UP000094067"/>
    </source>
</evidence>
<dbReference type="InterPro" id="IPR036188">
    <property type="entry name" value="FAD/NAD-bd_sf"/>
</dbReference>
<dbReference type="InterPro" id="IPR017941">
    <property type="entry name" value="Rieske_2Fe-2S"/>
</dbReference>
<dbReference type="Pfam" id="PF01266">
    <property type="entry name" value="DAO"/>
    <property type="match status" value="1"/>
</dbReference>
<evidence type="ECO:0000256" key="5">
    <source>
        <dbReference type="ARBA" id="ARBA00023157"/>
    </source>
</evidence>